<feature type="transmembrane region" description="Helical" evidence="6">
    <location>
        <begin position="221"/>
        <end position="243"/>
    </location>
</feature>
<dbReference type="EMBL" id="CP022753">
    <property type="protein sequence ID" value="ASU81839.1"/>
    <property type="molecule type" value="Genomic_DNA"/>
</dbReference>
<keyword evidence="5 6" id="KW-0472">Membrane</keyword>
<dbReference type="InterPro" id="IPR003834">
    <property type="entry name" value="Cyt_c_assmbl_TM_dom"/>
</dbReference>
<accession>A0A223S1D1</accession>
<keyword evidence="3 6" id="KW-0812">Transmembrane</keyword>
<dbReference type="RefSeq" id="WP_017621811.1">
    <property type="nucleotide sequence ID" value="NZ_ANBG01000445.1"/>
</dbReference>
<feature type="transmembrane region" description="Helical" evidence="6">
    <location>
        <begin position="99"/>
        <end position="119"/>
    </location>
</feature>
<dbReference type="OrthoDB" id="9803065at2"/>
<feature type="domain" description="Cytochrome C biogenesis protein transmembrane" evidence="7">
    <location>
        <begin position="13"/>
        <end position="226"/>
    </location>
</feature>
<feature type="transmembrane region" description="Helical" evidence="6">
    <location>
        <begin position="12"/>
        <end position="36"/>
    </location>
</feature>
<keyword evidence="4 6" id="KW-1133">Transmembrane helix</keyword>
<name>A0A223S1D1_9ACTN</name>
<evidence type="ECO:0000256" key="4">
    <source>
        <dbReference type="ARBA" id="ARBA00022989"/>
    </source>
</evidence>
<sequence length="254" mass="26478">MDISQIVTAGPLLLAIPLALAAGAITFLSPCCLPLVPGYLSYVTGMSGAEGQSQARGGTLRARTVVGTLLFTAGFSGLFAAYGAFFGSLGSLLFEYQDIMIRTLGVITILLGLMFVGAFQRIPWVNRSLHIRLLPRGGLAGAPLLGVLFGLGWTPCMGPTLAAVLALSTATGSAGRGAFLAFAYGLGVGLPFLIAAIALTKTMRALAWARRHAQTVTRVGGVMLVLVGAAQLSGLWTAFILVMQQWSGGYELWL</sequence>
<organism evidence="8 9">
    <name type="scientific">Nocardiopsis gilva YIM 90087</name>
    <dbReference type="NCBI Taxonomy" id="1235441"/>
    <lineage>
        <taxon>Bacteria</taxon>
        <taxon>Bacillati</taxon>
        <taxon>Actinomycetota</taxon>
        <taxon>Actinomycetes</taxon>
        <taxon>Streptosporangiales</taxon>
        <taxon>Nocardiopsidaceae</taxon>
        <taxon>Nocardiopsis</taxon>
    </lineage>
</organism>
<dbReference type="KEGG" id="ngv:CDO52_02695"/>
<dbReference type="PANTHER" id="PTHR31272:SF4">
    <property type="entry name" value="CYTOCHROME C-TYPE BIOGENESIS PROTEIN HI_1454-RELATED"/>
    <property type="match status" value="1"/>
</dbReference>
<dbReference type="GO" id="GO:0016020">
    <property type="term" value="C:membrane"/>
    <property type="evidence" value="ECO:0007669"/>
    <property type="project" value="UniProtKB-SubCell"/>
</dbReference>
<evidence type="ECO:0000313" key="9">
    <source>
        <dbReference type="Proteomes" id="UP000215005"/>
    </source>
</evidence>
<evidence type="ECO:0000256" key="5">
    <source>
        <dbReference type="ARBA" id="ARBA00023136"/>
    </source>
</evidence>
<dbReference type="GO" id="GO:0017004">
    <property type="term" value="P:cytochrome complex assembly"/>
    <property type="evidence" value="ECO:0007669"/>
    <property type="project" value="InterPro"/>
</dbReference>
<comment type="subcellular location">
    <subcellularLocation>
        <location evidence="1">Membrane</location>
        <topology evidence="1">Multi-pass membrane protein</topology>
    </subcellularLocation>
</comment>
<evidence type="ECO:0000256" key="1">
    <source>
        <dbReference type="ARBA" id="ARBA00004141"/>
    </source>
</evidence>
<evidence type="ECO:0000259" key="7">
    <source>
        <dbReference type="Pfam" id="PF02683"/>
    </source>
</evidence>
<dbReference type="PANTHER" id="PTHR31272">
    <property type="entry name" value="CYTOCHROME C-TYPE BIOGENESIS PROTEIN HI_1454-RELATED"/>
    <property type="match status" value="1"/>
</dbReference>
<dbReference type="Proteomes" id="UP000215005">
    <property type="component" value="Chromosome"/>
</dbReference>
<dbReference type="AlphaFoldDB" id="A0A223S1D1"/>
<gene>
    <name evidence="8" type="ORF">CDO52_02695</name>
</gene>
<protein>
    <submittedName>
        <fullName evidence="8">Cytochrome C biogenesis protein CcdA</fullName>
    </submittedName>
</protein>
<feature type="transmembrane region" description="Helical" evidence="6">
    <location>
        <begin position="179"/>
        <end position="200"/>
    </location>
</feature>
<dbReference type="InterPro" id="IPR051790">
    <property type="entry name" value="Cytochrome_c-biogenesis_DsbD"/>
</dbReference>
<dbReference type="Pfam" id="PF02683">
    <property type="entry name" value="DsbD_TM"/>
    <property type="match status" value="1"/>
</dbReference>
<evidence type="ECO:0000256" key="3">
    <source>
        <dbReference type="ARBA" id="ARBA00022692"/>
    </source>
</evidence>
<evidence type="ECO:0000313" key="8">
    <source>
        <dbReference type="EMBL" id="ASU81839.1"/>
    </source>
</evidence>
<evidence type="ECO:0000256" key="6">
    <source>
        <dbReference type="SAM" id="Phobius"/>
    </source>
</evidence>
<comment type="similarity">
    <text evidence="2">Belongs to the DsbD family.</text>
</comment>
<keyword evidence="9" id="KW-1185">Reference proteome</keyword>
<proteinExistence type="inferred from homology"/>
<reference evidence="8 9" key="1">
    <citation type="submission" date="2017-08" db="EMBL/GenBank/DDBJ databases">
        <title>The complete genome sequence of Nocardiopsis gilva YIM 90087.</title>
        <authorList>
            <person name="Yin M."/>
            <person name="Tang S."/>
        </authorList>
    </citation>
    <scope>NUCLEOTIDE SEQUENCE [LARGE SCALE GENOMIC DNA]</scope>
    <source>
        <strain evidence="8 9">YIM 90087</strain>
    </source>
</reference>
<feature type="transmembrane region" description="Helical" evidence="6">
    <location>
        <begin position="140"/>
        <end position="167"/>
    </location>
</feature>
<feature type="transmembrane region" description="Helical" evidence="6">
    <location>
        <begin position="65"/>
        <end position="87"/>
    </location>
</feature>
<evidence type="ECO:0000256" key="2">
    <source>
        <dbReference type="ARBA" id="ARBA00006143"/>
    </source>
</evidence>